<evidence type="ECO:0000256" key="7">
    <source>
        <dbReference type="ARBA" id="ARBA00022781"/>
    </source>
</evidence>
<accession>A0A126TE02</accession>
<keyword evidence="8 13" id="KW-1133">Transmembrane helix</keyword>
<dbReference type="Pfam" id="PF00895">
    <property type="entry name" value="ATP-synt_8"/>
    <property type="match status" value="1"/>
</dbReference>
<gene>
    <name evidence="14" type="primary">ATP8</name>
</gene>
<keyword evidence="4 12" id="KW-0813">Transport</keyword>
<keyword evidence="10 12" id="KW-0496">Mitochondrion</keyword>
<dbReference type="GO" id="GO:0015986">
    <property type="term" value="P:proton motive force-driven ATP synthesis"/>
    <property type="evidence" value="ECO:0007669"/>
    <property type="project" value="InterPro"/>
</dbReference>
<keyword evidence="7 12" id="KW-0375">Hydrogen ion transport</keyword>
<evidence type="ECO:0000256" key="4">
    <source>
        <dbReference type="ARBA" id="ARBA00022448"/>
    </source>
</evidence>
<name>A0A126TE02_9CUCU</name>
<evidence type="ECO:0000256" key="13">
    <source>
        <dbReference type="SAM" id="Phobius"/>
    </source>
</evidence>
<evidence type="ECO:0000256" key="12">
    <source>
        <dbReference type="RuleBase" id="RU003661"/>
    </source>
</evidence>
<keyword evidence="9 12" id="KW-0406">Ion transport</keyword>
<dbReference type="EMBL" id="KT696208">
    <property type="protein sequence ID" value="AML26180.1"/>
    <property type="molecule type" value="Genomic_DNA"/>
</dbReference>
<dbReference type="GO" id="GO:0015078">
    <property type="term" value="F:proton transmembrane transporter activity"/>
    <property type="evidence" value="ECO:0007669"/>
    <property type="project" value="InterPro"/>
</dbReference>
<evidence type="ECO:0000256" key="10">
    <source>
        <dbReference type="ARBA" id="ARBA00023128"/>
    </source>
</evidence>
<evidence type="ECO:0000256" key="5">
    <source>
        <dbReference type="ARBA" id="ARBA00022547"/>
    </source>
</evidence>
<organism evidence="14">
    <name type="scientific">Scolytinae sp. BMNH 1274290</name>
    <dbReference type="NCBI Taxonomy" id="2558038"/>
    <lineage>
        <taxon>Eukaryota</taxon>
        <taxon>Metazoa</taxon>
        <taxon>Ecdysozoa</taxon>
        <taxon>Arthropoda</taxon>
        <taxon>Hexapoda</taxon>
        <taxon>Insecta</taxon>
        <taxon>Pterygota</taxon>
        <taxon>Neoptera</taxon>
        <taxon>Endopterygota</taxon>
        <taxon>Coleoptera</taxon>
        <taxon>Polyphaga</taxon>
        <taxon>Cucujiformia</taxon>
        <taxon>Curculionidae</taxon>
        <taxon>Scolytinae</taxon>
    </lineage>
</organism>
<comment type="subunit">
    <text evidence="3">F-type ATPases have 2 components, CF(1) - the catalytic core - and CF(0) - the membrane proton channel.</text>
</comment>
<proteinExistence type="inferred from homology"/>
<comment type="similarity">
    <text evidence="2 12">Belongs to the ATPase protein 8 family.</text>
</comment>
<protein>
    <recommendedName>
        <fullName evidence="12">ATP synthase complex subunit 8</fullName>
    </recommendedName>
</protein>
<evidence type="ECO:0000313" key="14">
    <source>
        <dbReference type="EMBL" id="AML26180.1"/>
    </source>
</evidence>
<geneLocation type="mitochondrion" evidence="14"/>
<dbReference type="GO" id="GO:0031966">
    <property type="term" value="C:mitochondrial membrane"/>
    <property type="evidence" value="ECO:0007669"/>
    <property type="project" value="UniProtKB-SubCell"/>
</dbReference>
<keyword evidence="5 12" id="KW-0138">CF(0)</keyword>
<dbReference type="GO" id="GO:0045259">
    <property type="term" value="C:proton-transporting ATP synthase complex"/>
    <property type="evidence" value="ECO:0007669"/>
    <property type="project" value="UniProtKB-KW"/>
</dbReference>
<feature type="transmembrane region" description="Helical" evidence="13">
    <location>
        <begin position="12"/>
        <end position="31"/>
    </location>
</feature>
<evidence type="ECO:0000256" key="6">
    <source>
        <dbReference type="ARBA" id="ARBA00022692"/>
    </source>
</evidence>
<evidence type="ECO:0000256" key="8">
    <source>
        <dbReference type="ARBA" id="ARBA00022989"/>
    </source>
</evidence>
<dbReference type="AlphaFoldDB" id="A0A126TE02"/>
<dbReference type="InterPro" id="IPR001421">
    <property type="entry name" value="ATP8_metazoa"/>
</dbReference>
<keyword evidence="11 13" id="KW-0472">Membrane</keyword>
<comment type="subcellular location">
    <subcellularLocation>
        <location evidence="1 12">Mitochondrion membrane</location>
        <topology evidence="1 12">Single-pass membrane protein</topology>
    </subcellularLocation>
</comment>
<evidence type="ECO:0000256" key="9">
    <source>
        <dbReference type="ARBA" id="ARBA00023065"/>
    </source>
</evidence>
<evidence type="ECO:0000256" key="11">
    <source>
        <dbReference type="ARBA" id="ARBA00023136"/>
    </source>
</evidence>
<evidence type="ECO:0000256" key="2">
    <source>
        <dbReference type="ARBA" id="ARBA00008892"/>
    </source>
</evidence>
<evidence type="ECO:0000256" key="1">
    <source>
        <dbReference type="ARBA" id="ARBA00004304"/>
    </source>
</evidence>
<keyword evidence="6 12" id="KW-0812">Transmembrane</keyword>
<evidence type="ECO:0000256" key="3">
    <source>
        <dbReference type="ARBA" id="ARBA00011291"/>
    </source>
</evidence>
<sequence>MPQMAPINWITLYMLFSMLFIMSCILNYYMFMYTPTNKTIQVNKTLLNWKW</sequence>
<reference evidence="14" key="1">
    <citation type="submission" date="2015-09" db="EMBL/GenBank/DDBJ databases">
        <title>Capturing the unknown biodiversity of arthropods in tropical forests using metagenomics.</title>
        <authorList>
            <person name="Andujar C."/>
            <person name="Creedy T.J."/>
            <person name="Garner B."/>
            <person name="Canty R."/>
            <person name="Warner H.B."/>
            <person name="Lipecki J."/>
            <person name="Crampton-Platt A."/>
            <person name="Gabrielli M."/>
            <person name="Croydon-Veleslavov I.A."/>
            <person name="Lim J.L."/>
            <person name="Linard B."/>
            <person name="Vogler A."/>
        </authorList>
    </citation>
    <scope>NUCLEOTIDE SEQUENCE</scope>
</reference>